<sequence>MQDCPELQDVFQFGRGIVQLHTASMGFSSSGVLDKPEEMVEGSAMTIGTFSELERTRGRGFAVLLRECCSMDHNMRPAFTQIVERLESLESEVMQAAQDDNHGPPVTLLHNSSSLSRRSFSMGPGTQNKAKHGADSLLHELFPAKVAEALKSGRSPDPEPFPSISLFFSDVVGYTDLCSKLAPEEIMDMLHRLYSRFDTLAQSLKLFKGVDLIQLLCARDLTFARLQGYKERATQSKRMTAGL</sequence>
<gene>
    <name evidence="8" type="ORF">DUNSADRAFT_13930</name>
</gene>
<evidence type="ECO:0000313" key="9">
    <source>
        <dbReference type="Proteomes" id="UP000815325"/>
    </source>
</evidence>
<name>A0ABQ7G8E5_DUNSA</name>
<dbReference type="InterPro" id="IPR001054">
    <property type="entry name" value="A/G_cyclase"/>
</dbReference>
<evidence type="ECO:0000256" key="1">
    <source>
        <dbReference type="ARBA" id="ARBA00004370"/>
    </source>
</evidence>
<comment type="subcellular location">
    <subcellularLocation>
        <location evidence="1">Membrane</location>
    </subcellularLocation>
</comment>
<comment type="caution">
    <text evidence="8">The sequence shown here is derived from an EMBL/GenBank/DDBJ whole genome shotgun (WGS) entry which is preliminary data.</text>
</comment>
<keyword evidence="5" id="KW-0472">Membrane</keyword>
<evidence type="ECO:0000256" key="3">
    <source>
        <dbReference type="ARBA" id="ARBA00022741"/>
    </source>
</evidence>
<reference evidence="8" key="1">
    <citation type="submission" date="2017-08" db="EMBL/GenBank/DDBJ databases">
        <authorList>
            <person name="Polle J.E."/>
            <person name="Barry K."/>
            <person name="Cushman J."/>
            <person name="Schmutz J."/>
            <person name="Tran D."/>
            <person name="Hathwaick L.T."/>
            <person name="Yim W.C."/>
            <person name="Jenkins J."/>
            <person name="Mckie-Krisberg Z.M."/>
            <person name="Prochnik S."/>
            <person name="Lindquist E."/>
            <person name="Dockter R.B."/>
            <person name="Adam C."/>
            <person name="Molina H."/>
            <person name="Bunkerborg J."/>
            <person name="Jin E."/>
            <person name="Buchheim M."/>
            <person name="Magnuson J."/>
        </authorList>
    </citation>
    <scope>NUCLEOTIDE SEQUENCE</scope>
    <source>
        <strain evidence="8">CCAP 19/18</strain>
    </source>
</reference>
<keyword evidence="3" id="KW-0547">Nucleotide-binding</keyword>
<evidence type="ECO:0000256" key="5">
    <source>
        <dbReference type="ARBA" id="ARBA00023136"/>
    </source>
</evidence>
<proteinExistence type="predicted"/>
<keyword evidence="9" id="KW-1185">Reference proteome</keyword>
<accession>A0ABQ7G8E5</accession>
<evidence type="ECO:0000259" key="7">
    <source>
        <dbReference type="PROSITE" id="PS50125"/>
    </source>
</evidence>
<evidence type="ECO:0000313" key="8">
    <source>
        <dbReference type="EMBL" id="KAF5830870.1"/>
    </source>
</evidence>
<keyword evidence="4" id="KW-1133">Transmembrane helix</keyword>
<keyword evidence="2" id="KW-0812">Transmembrane</keyword>
<dbReference type="PANTHER" id="PTHR11920:SF335">
    <property type="entry name" value="GUANYLATE CYCLASE"/>
    <property type="match status" value="1"/>
</dbReference>
<evidence type="ECO:0000256" key="6">
    <source>
        <dbReference type="ARBA" id="ARBA00023239"/>
    </source>
</evidence>
<evidence type="ECO:0000256" key="4">
    <source>
        <dbReference type="ARBA" id="ARBA00022989"/>
    </source>
</evidence>
<dbReference type="Pfam" id="PF00211">
    <property type="entry name" value="Guanylate_cyc"/>
    <property type="match status" value="1"/>
</dbReference>
<dbReference type="InterPro" id="IPR029787">
    <property type="entry name" value="Nucleotide_cyclase"/>
</dbReference>
<dbReference type="PANTHER" id="PTHR11920">
    <property type="entry name" value="GUANYLYL CYCLASE"/>
    <property type="match status" value="1"/>
</dbReference>
<feature type="domain" description="Guanylate cyclase" evidence="7">
    <location>
        <begin position="165"/>
        <end position="216"/>
    </location>
</feature>
<dbReference type="SUPFAM" id="SSF55073">
    <property type="entry name" value="Nucleotide cyclase"/>
    <property type="match status" value="1"/>
</dbReference>
<dbReference type="Proteomes" id="UP000815325">
    <property type="component" value="Unassembled WGS sequence"/>
</dbReference>
<dbReference type="Gene3D" id="3.30.70.1230">
    <property type="entry name" value="Nucleotide cyclase"/>
    <property type="match status" value="1"/>
</dbReference>
<keyword evidence="6" id="KW-0456">Lyase</keyword>
<evidence type="ECO:0000256" key="2">
    <source>
        <dbReference type="ARBA" id="ARBA00022692"/>
    </source>
</evidence>
<protein>
    <recommendedName>
        <fullName evidence="7">Guanylate cyclase domain-containing protein</fullName>
    </recommendedName>
</protein>
<dbReference type="PROSITE" id="PS50125">
    <property type="entry name" value="GUANYLATE_CYCLASE_2"/>
    <property type="match status" value="1"/>
</dbReference>
<dbReference type="InterPro" id="IPR050401">
    <property type="entry name" value="Cyclic_nucleotide_synthase"/>
</dbReference>
<dbReference type="EMBL" id="MU069998">
    <property type="protein sequence ID" value="KAF5830870.1"/>
    <property type="molecule type" value="Genomic_DNA"/>
</dbReference>
<organism evidence="8 9">
    <name type="scientific">Dunaliella salina</name>
    <name type="common">Green alga</name>
    <name type="synonym">Protococcus salinus</name>
    <dbReference type="NCBI Taxonomy" id="3046"/>
    <lineage>
        <taxon>Eukaryota</taxon>
        <taxon>Viridiplantae</taxon>
        <taxon>Chlorophyta</taxon>
        <taxon>core chlorophytes</taxon>
        <taxon>Chlorophyceae</taxon>
        <taxon>CS clade</taxon>
        <taxon>Chlamydomonadales</taxon>
        <taxon>Dunaliellaceae</taxon>
        <taxon>Dunaliella</taxon>
    </lineage>
</organism>